<evidence type="ECO:0000313" key="4">
    <source>
        <dbReference type="Proteomes" id="UP000014023"/>
    </source>
</evidence>
<protein>
    <recommendedName>
        <fullName evidence="5">Non-hemolytic enterotoxin lytic component L2</fullName>
    </recommendedName>
</protein>
<dbReference type="RefSeq" id="WP_000728573.1">
    <property type="nucleotide sequence ID" value="NZ_KB976270.1"/>
</dbReference>
<dbReference type="EMBL" id="AHFL01000068">
    <property type="protein sequence ID" value="EOO60514.1"/>
    <property type="molecule type" value="Genomic_DNA"/>
</dbReference>
<dbReference type="AlphaFoldDB" id="A0A9W5V5W6"/>
<feature type="chain" id="PRO_5040895541" description="Non-hemolytic enterotoxin lytic component L2" evidence="2">
    <location>
        <begin position="25"/>
        <end position="385"/>
    </location>
</feature>
<evidence type="ECO:0000256" key="2">
    <source>
        <dbReference type="SAM" id="SignalP"/>
    </source>
</evidence>
<keyword evidence="2" id="KW-0732">Signal</keyword>
<dbReference type="Gene3D" id="1.20.1170.10">
    <property type="match status" value="1"/>
</dbReference>
<dbReference type="CDD" id="cd22654">
    <property type="entry name" value="ClyA_NheA-like"/>
    <property type="match status" value="1"/>
</dbReference>
<evidence type="ECO:0000313" key="3">
    <source>
        <dbReference type="EMBL" id="EOO60514.1"/>
    </source>
</evidence>
<dbReference type="PANTHER" id="PTHR38443:SF2">
    <property type="entry name" value="NON-HEMOLYTIC ENTEROTOXIN LYTIC COMPONENT L1"/>
    <property type="match status" value="1"/>
</dbReference>
<evidence type="ECO:0008006" key="5">
    <source>
        <dbReference type="Google" id="ProtNLM"/>
    </source>
</evidence>
<feature type="signal peptide" evidence="2">
    <location>
        <begin position="1"/>
        <end position="24"/>
    </location>
</feature>
<keyword evidence="1" id="KW-0175">Coiled coil</keyword>
<organism evidence="3 4">
    <name type="scientific">Bacillus cereus VD196</name>
    <dbReference type="NCBI Taxonomy" id="1053243"/>
    <lineage>
        <taxon>Bacteria</taxon>
        <taxon>Bacillati</taxon>
        <taxon>Bacillota</taxon>
        <taxon>Bacilli</taxon>
        <taxon>Bacillales</taxon>
        <taxon>Bacillaceae</taxon>
        <taxon>Bacillus</taxon>
        <taxon>Bacillus cereus group</taxon>
    </lineage>
</organism>
<evidence type="ECO:0000256" key="1">
    <source>
        <dbReference type="SAM" id="Coils"/>
    </source>
</evidence>
<reference evidence="3 4" key="1">
    <citation type="submission" date="2012-12" db="EMBL/GenBank/DDBJ databases">
        <title>The Genome Sequence of Bacillus cereus VD196.</title>
        <authorList>
            <consortium name="The Broad Institute Genome Sequencing Platform"/>
            <consortium name="The Broad Institute Genome Sequencing Center for Infectious Disease"/>
            <person name="Feldgarden M."/>
            <person name="Van der Auwera G.A."/>
            <person name="Mahillon J."/>
            <person name="Duprez V."/>
            <person name="Timmery S."/>
            <person name="Mattelet C."/>
            <person name="Dierick K."/>
            <person name="Sun M."/>
            <person name="Yu Z."/>
            <person name="Zhu L."/>
            <person name="Hu X."/>
            <person name="Shank E.B."/>
            <person name="Swiecicka I."/>
            <person name="Hansen B.M."/>
            <person name="Andrup L."/>
            <person name="Walker B."/>
            <person name="Young S.K."/>
            <person name="Zeng Q."/>
            <person name="Gargeya S."/>
            <person name="Fitzgerald M."/>
            <person name="Haas B."/>
            <person name="Abouelleil A."/>
            <person name="Alvarado L."/>
            <person name="Arachchi H.M."/>
            <person name="Berlin A.M."/>
            <person name="Chapman S.B."/>
            <person name="Dewar J."/>
            <person name="Goldberg J."/>
            <person name="Griggs A."/>
            <person name="Gujja S."/>
            <person name="Hansen M."/>
            <person name="Howarth C."/>
            <person name="Imamovic A."/>
            <person name="Larimer J."/>
            <person name="McCowan C."/>
            <person name="Murphy C."/>
            <person name="Neiman D."/>
            <person name="Pearson M."/>
            <person name="Priest M."/>
            <person name="Roberts A."/>
            <person name="Saif S."/>
            <person name="Shea T."/>
            <person name="Sisk P."/>
            <person name="Sykes S."/>
            <person name="Wortman J."/>
            <person name="Nusbaum C."/>
            <person name="Birren B."/>
        </authorList>
    </citation>
    <scope>NUCLEOTIDE SEQUENCE [LARGE SCALE GENOMIC DNA]</scope>
    <source>
        <strain evidence="3 4">VD196</strain>
    </source>
</reference>
<dbReference type="Pfam" id="PF05791">
    <property type="entry name" value="Bacillus_HBL"/>
    <property type="match status" value="1"/>
</dbReference>
<dbReference type="Proteomes" id="UP000014023">
    <property type="component" value="Unassembled WGS sequence"/>
</dbReference>
<feature type="coiled-coil region" evidence="1">
    <location>
        <begin position="192"/>
        <end position="219"/>
    </location>
</feature>
<dbReference type="InterPro" id="IPR052785">
    <property type="entry name" value="Enterotoxin_cmpnt"/>
</dbReference>
<comment type="caution">
    <text evidence="3">The sequence shown here is derived from an EMBL/GenBank/DDBJ whole genome shotgun (WGS) entry which is preliminary data.</text>
</comment>
<dbReference type="GO" id="GO:0016020">
    <property type="term" value="C:membrane"/>
    <property type="evidence" value="ECO:0007669"/>
    <property type="project" value="InterPro"/>
</dbReference>
<proteinExistence type="predicted"/>
<dbReference type="SUPFAM" id="SSF58100">
    <property type="entry name" value="Bacterial hemolysins"/>
    <property type="match status" value="1"/>
</dbReference>
<sequence>MKKKMMTGILVTTIFTCSPSVVNAYQGKENPQLNPINTQSIIGSNSMSNSIRLLGSQFPLIQAYGLVILQQPEVQVESMSSLTNHQNFSKENVRVWLDEYNPKLMDLNQDIIRFNQRINGYYEKLFNLAGKVNEDKQTKTDFIRVYSGLQDHVQMIQENMEQTLSELHQFNTSIVNDSEELSKKVEIAIRSLSGINGDIMQLRINIKKIQEEIQTELTKILNRPKEIIKGSINIGKQIFTITDKASQTKTLDFVTVGSLSDELINTSDSQVKGSAAIIQHKQKELSPLIQKLFESQTQVTEITVIEDQVKGFRELIKRQITTLEYLINDWKEFSETMGQIKMDSNTDSIDSKTLQKQLIKIKKISDETSKQTNQFEDFVTNIKVK</sequence>
<accession>A0A9W5V5W6</accession>
<name>A0A9W5V5W6_BACCE</name>
<dbReference type="PANTHER" id="PTHR38443">
    <property type="match status" value="1"/>
</dbReference>
<gene>
    <name evidence="3" type="ORF">IKE_05961</name>
</gene>
<dbReference type="InterPro" id="IPR008414">
    <property type="entry name" value="HBL"/>
</dbReference>